<gene>
    <name evidence="8" type="ORF">LTRI10_LOCUS53203</name>
</gene>
<dbReference type="PANTHER" id="PTHR45694">
    <property type="entry name" value="GLUTAREDOXIN 2"/>
    <property type="match status" value="1"/>
</dbReference>
<proteinExistence type="inferred from homology"/>
<dbReference type="GO" id="GO:0015038">
    <property type="term" value="F:glutathione disulfide oxidoreductase activity"/>
    <property type="evidence" value="ECO:0007669"/>
    <property type="project" value="TreeGrafter"/>
</dbReference>
<comment type="function">
    <text evidence="1">Has a glutathione-disulfide oxidoreductase activity in the presence of NADPH and glutathione reductase. Reduces low molecular weight disulfides and proteins.</text>
</comment>
<dbReference type="Proteomes" id="UP001497516">
    <property type="component" value="Chromosome 9"/>
</dbReference>
<keyword evidence="5" id="KW-1015">Disulfide bond</keyword>
<keyword evidence="3" id="KW-0813">Transport</keyword>
<evidence type="ECO:0000256" key="6">
    <source>
        <dbReference type="ARBA" id="ARBA00023284"/>
    </source>
</evidence>
<dbReference type="InterPro" id="IPR011899">
    <property type="entry name" value="Glutaredoxin_euk/vir"/>
</dbReference>
<dbReference type="InterPro" id="IPR011767">
    <property type="entry name" value="GLR_AS"/>
</dbReference>
<evidence type="ECO:0000256" key="3">
    <source>
        <dbReference type="ARBA" id="ARBA00022448"/>
    </source>
</evidence>
<dbReference type="CDD" id="cd03419">
    <property type="entry name" value="GRX_GRXh_1_2_like"/>
    <property type="match status" value="1"/>
</dbReference>
<evidence type="ECO:0000259" key="7">
    <source>
        <dbReference type="Pfam" id="PF00462"/>
    </source>
</evidence>
<keyword evidence="6" id="KW-0676">Redox-active center</keyword>
<dbReference type="FunFam" id="3.40.30.10:FF:000026">
    <property type="entry name" value="Glutaredoxin 2"/>
    <property type="match status" value="1"/>
</dbReference>
<organism evidence="8 9">
    <name type="scientific">Linum trigynum</name>
    <dbReference type="NCBI Taxonomy" id="586398"/>
    <lineage>
        <taxon>Eukaryota</taxon>
        <taxon>Viridiplantae</taxon>
        <taxon>Streptophyta</taxon>
        <taxon>Embryophyta</taxon>
        <taxon>Tracheophyta</taxon>
        <taxon>Spermatophyta</taxon>
        <taxon>Magnoliopsida</taxon>
        <taxon>eudicotyledons</taxon>
        <taxon>Gunneridae</taxon>
        <taxon>Pentapetalae</taxon>
        <taxon>rosids</taxon>
        <taxon>fabids</taxon>
        <taxon>Malpighiales</taxon>
        <taxon>Linaceae</taxon>
        <taxon>Linum</taxon>
    </lineage>
</organism>
<evidence type="ECO:0000256" key="4">
    <source>
        <dbReference type="ARBA" id="ARBA00022982"/>
    </source>
</evidence>
<evidence type="ECO:0000313" key="9">
    <source>
        <dbReference type="Proteomes" id="UP001497516"/>
    </source>
</evidence>
<dbReference type="InterPro" id="IPR036249">
    <property type="entry name" value="Thioredoxin-like_sf"/>
</dbReference>
<evidence type="ECO:0000256" key="2">
    <source>
        <dbReference type="ARBA" id="ARBA00007190"/>
    </source>
</evidence>
<evidence type="ECO:0000256" key="5">
    <source>
        <dbReference type="ARBA" id="ARBA00023157"/>
    </source>
</evidence>
<reference evidence="8 9" key="1">
    <citation type="submission" date="2024-04" db="EMBL/GenBank/DDBJ databases">
        <authorList>
            <person name="Fracassetti M."/>
        </authorList>
    </citation>
    <scope>NUCLEOTIDE SEQUENCE [LARGE SCALE GENOMIC DNA]</scope>
</reference>
<dbReference type="PRINTS" id="PR00160">
    <property type="entry name" value="GLUTAREDOXIN"/>
</dbReference>
<feature type="domain" description="Glutaredoxin" evidence="7">
    <location>
        <begin position="118"/>
        <end position="180"/>
    </location>
</feature>
<keyword evidence="9" id="KW-1185">Reference proteome</keyword>
<protein>
    <recommendedName>
        <fullName evidence="7">Glutaredoxin domain-containing protein</fullName>
    </recommendedName>
</protein>
<evidence type="ECO:0000256" key="1">
    <source>
        <dbReference type="ARBA" id="ARBA00002549"/>
    </source>
</evidence>
<comment type="similarity">
    <text evidence="2">Belongs to the glutaredoxin family. CPYC subfamily.</text>
</comment>
<evidence type="ECO:0000313" key="8">
    <source>
        <dbReference type="EMBL" id="CAL1414014.1"/>
    </source>
</evidence>
<dbReference type="InterPro" id="IPR014025">
    <property type="entry name" value="Glutaredoxin_subgr"/>
</dbReference>
<accession>A0AAV2GTI0</accession>
<sequence length="207" mass="22316">MASHSHVLLSSAAGNIRSYRRETQATHRFSLLNHLPIRASTTKEPRNLRCGRSFLGIEEVLPTFCSSMAASVRATSIFAATTTLAVYIAAAASFSGPSASAASPEAAFVKTTISSHQIVIFSKSYCPYCGTAKAVFKELNKEPFVVELDEREDGYDIQEALGELVGRRTVPQVFVDGKHIGGSDDAVEAYHNGELTKLLGVDGKEDM</sequence>
<dbReference type="AlphaFoldDB" id="A0AAV2GTI0"/>
<dbReference type="PROSITE" id="PS51354">
    <property type="entry name" value="GLUTAREDOXIN_2"/>
    <property type="match status" value="1"/>
</dbReference>
<dbReference type="PROSITE" id="PS00195">
    <property type="entry name" value="GLUTAREDOXIN_1"/>
    <property type="match status" value="1"/>
</dbReference>
<dbReference type="PANTHER" id="PTHR45694:SF5">
    <property type="entry name" value="GLUTAREDOXIN 2"/>
    <property type="match status" value="1"/>
</dbReference>
<dbReference type="GO" id="GO:0005737">
    <property type="term" value="C:cytoplasm"/>
    <property type="evidence" value="ECO:0007669"/>
    <property type="project" value="TreeGrafter"/>
</dbReference>
<name>A0AAV2GTI0_9ROSI</name>
<dbReference type="Pfam" id="PF00462">
    <property type="entry name" value="Glutaredoxin"/>
    <property type="match status" value="1"/>
</dbReference>
<dbReference type="SUPFAM" id="SSF52833">
    <property type="entry name" value="Thioredoxin-like"/>
    <property type="match status" value="1"/>
</dbReference>
<dbReference type="Gene3D" id="3.40.30.10">
    <property type="entry name" value="Glutaredoxin"/>
    <property type="match status" value="1"/>
</dbReference>
<keyword evidence="4" id="KW-0249">Electron transport</keyword>
<dbReference type="InterPro" id="IPR002109">
    <property type="entry name" value="Glutaredoxin"/>
</dbReference>
<dbReference type="NCBIfam" id="TIGR02180">
    <property type="entry name" value="GRX_euk"/>
    <property type="match status" value="1"/>
</dbReference>
<dbReference type="EMBL" id="OZ034822">
    <property type="protein sequence ID" value="CAL1414014.1"/>
    <property type="molecule type" value="Genomic_DNA"/>
</dbReference>
<dbReference type="GO" id="GO:0034599">
    <property type="term" value="P:cellular response to oxidative stress"/>
    <property type="evidence" value="ECO:0007669"/>
    <property type="project" value="TreeGrafter"/>
</dbReference>